<name>A0A316HNY2_9SPHI</name>
<proteinExistence type="predicted"/>
<dbReference type="Proteomes" id="UP000245678">
    <property type="component" value="Unassembled WGS sequence"/>
</dbReference>
<protein>
    <submittedName>
        <fullName evidence="1">Uncharacterized protein</fullName>
    </submittedName>
</protein>
<accession>A0A316HNY2</accession>
<sequence>MIPERGSSFVAIKNLIFTTPEGFNLNLAIMATNNTYIQCTYISNLP</sequence>
<comment type="caution">
    <text evidence="1">The sequence shown here is derived from an EMBL/GenBank/DDBJ whole genome shotgun (WGS) entry which is preliminary data.</text>
</comment>
<gene>
    <name evidence="1" type="ORF">LX99_00386</name>
</gene>
<dbReference type="EMBL" id="QGHA01000001">
    <property type="protein sequence ID" value="PWK79925.1"/>
    <property type="molecule type" value="Genomic_DNA"/>
</dbReference>
<evidence type="ECO:0000313" key="1">
    <source>
        <dbReference type="EMBL" id="PWK79925.1"/>
    </source>
</evidence>
<organism evidence="1 2">
    <name type="scientific">Mucilaginibacter oryzae</name>
    <dbReference type="NCBI Taxonomy" id="468058"/>
    <lineage>
        <taxon>Bacteria</taxon>
        <taxon>Pseudomonadati</taxon>
        <taxon>Bacteroidota</taxon>
        <taxon>Sphingobacteriia</taxon>
        <taxon>Sphingobacteriales</taxon>
        <taxon>Sphingobacteriaceae</taxon>
        <taxon>Mucilaginibacter</taxon>
    </lineage>
</organism>
<reference evidence="1 2" key="1">
    <citation type="submission" date="2018-05" db="EMBL/GenBank/DDBJ databases">
        <title>Genomic Encyclopedia of Archaeal and Bacterial Type Strains, Phase II (KMG-II): from individual species to whole genera.</title>
        <authorList>
            <person name="Goeker M."/>
        </authorList>
    </citation>
    <scope>NUCLEOTIDE SEQUENCE [LARGE SCALE GENOMIC DNA]</scope>
    <source>
        <strain evidence="1 2">DSM 19975</strain>
    </source>
</reference>
<dbReference type="AlphaFoldDB" id="A0A316HNY2"/>
<keyword evidence="2" id="KW-1185">Reference proteome</keyword>
<evidence type="ECO:0000313" key="2">
    <source>
        <dbReference type="Proteomes" id="UP000245678"/>
    </source>
</evidence>